<evidence type="ECO:0000313" key="3">
    <source>
        <dbReference type="EMBL" id="KAK0701714.1"/>
    </source>
</evidence>
<dbReference type="SMART" id="SM00353">
    <property type="entry name" value="HLH"/>
    <property type="match status" value="1"/>
</dbReference>
<accession>A0AA39ZQ95</accession>
<name>A0AA39ZQ95_9PEZI</name>
<keyword evidence="4" id="KW-1185">Reference proteome</keyword>
<dbReference type="AlphaFoldDB" id="A0AA39ZQ95"/>
<reference evidence="3" key="1">
    <citation type="submission" date="2023-06" db="EMBL/GenBank/DDBJ databases">
        <title>Genome-scale phylogeny and comparative genomics of the fungal order Sordariales.</title>
        <authorList>
            <consortium name="Lawrence Berkeley National Laboratory"/>
            <person name="Hensen N."/>
            <person name="Bonometti L."/>
            <person name="Westerberg I."/>
            <person name="Brannstrom I.O."/>
            <person name="Guillou S."/>
            <person name="Cros-Aarteil S."/>
            <person name="Calhoun S."/>
            <person name="Haridas S."/>
            <person name="Kuo A."/>
            <person name="Mondo S."/>
            <person name="Pangilinan J."/>
            <person name="Riley R."/>
            <person name="LaButti K."/>
            <person name="Andreopoulos B."/>
            <person name="Lipzen A."/>
            <person name="Chen C."/>
            <person name="Yanf M."/>
            <person name="Daum C."/>
            <person name="Ng V."/>
            <person name="Clum A."/>
            <person name="Steindorff A."/>
            <person name="Ohm R."/>
            <person name="Martin F."/>
            <person name="Silar P."/>
            <person name="Natvig D."/>
            <person name="Lalanne C."/>
            <person name="Gautier V."/>
            <person name="Ament-velasquez S.L."/>
            <person name="Kruys A."/>
            <person name="Hutchinson M.I."/>
            <person name="Powell A.J."/>
            <person name="Barry K."/>
            <person name="Miller A.N."/>
            <person name="Grigoriev I.V."/>
            <person name="Debuchy R."/>
            <person name="Gladieux P."/>
            <person name="Thoren M.H."/>
            <person name="Johannesson H."/>
        </authorList>
    </citation>
    <scope>NUCLEOTIDE SEQUENCE</scope>
    <source>
        <strain evidence="3">SMH2392-1A</strain>
    </source>
</reference>
<protein>
    <recommendedName>
        <fullName evidence="2">BHLH domain-containing protein</fullName>
    </recommendedName>
</protein>
<feature type="region of interest" description="Disordered" evidence="1">
    <location>
        <begin position="363"/>
        <end position="399"/>
    </location>
</feature>
<feature type="region of interest" description="Disordered" evidence="1">
    <location>
        <begin position="171"/>
        <end position="238"/>
    </location>
</feature>
<feature type="compositionally biased region" description="Low complexity" evidence="1">
    <location>
        <begin position="216"/>
        <end position="238"/>
    </location>
</feature>
<proteinExistence type="predicted"/>
<dbReference type="RefSeq" id="XP_060289378.1">
    <property type="nucleotide sequence ID" value="XM_060443190.1"/>
</dbReference>
<dbReference type="InterPro" id="IPR036638">
    <property type="entry name" value="HLH_DNA-bd_sf"/>
</dbReference>
<dbReference type="Proteomes" id="UP001172101">
    <property type="component" value="Unassembled WGS sequence"/>
</dbReference>
<gene>
    <name evidence="3" type="ORF">B0T26DRAFT_734353</name>
</gene>
<dbReference type="SUPFAM" id="SSF47459">
    <property type="entry name" value="HLH, helix-loop-helix DNA-binding domain"/>
    <property type="match status" value="1"/>
</dbReference>
<dbReference type="Pfam" id="PF00010">
    <property type="entry name" value="HLH"/>
    <property type="match status" value="1"/>
</dbReference>
<dbReference type="GeneID" id="85326460"/>
<dbReference type="InterPro" id="IPR011598">
    <property type="entry name" value="bHLH_dom"/>
</dbReference>
<feature type="region of interest" description="Disordered" evidence="1">
    <location>
        <begin position="286"/>
        <end position="318"/>
    </location>
</feature>
<evidence type="ECO:0000259" key="2">
    <source>
        <dbReference type="PROSITE" id="PS50888"/>
    </source>
</evidence>
<sequence>MHPVAAANRFTSSSSSAARGDLAFPERYLDSPTGSPEPDSTIHLPNDVTGHAQPVAPSFDMLDSGHGISSFWSQSWLEQGQPVLHQHSLHNAGTTSLHPVTNCAVFLDTPILPDQVDWDMLQAAADQAGDLSWAATHSEVIKIEDDSDSIPSLNDSLESIWYRQSSWPPAQKLRRQSMPKVAKPSRLSTAGNTQHAAAATAHTNRRSQTSGLNHYQVQAQVSQQSPLSPQSSESSQAVAASATADTAFFSDDPSTKLLCKRIAHKLSEKSRRNRLTVAIREIQKLMPQDPSSTTSHPRPLLPGEVSKSTFMDAGGGGASASKVDVVELAVGYIRRLKKENEDATRRAEEAEEQLRVCREALARAGDTVTHQDHQESPAVEMEPEGGPDASACTSTKAGQ</sequence>
<dbReference type="EMBL" id="JAUIRO010000009">
    <property type="protein sequence ID" value="KAK0701714.1"/>
    <property type="molecule type" value="Genomic_DNA"/>
</dbReference>
<feature type="domain" description="BHLH" evidence="2">
    <location>
        <begin position="259"/>
        <end position="336"/>
    </location>
</feature>
<comment type="caution">
    <text evidence="3">The sequence shown here is derived from an EMBL/GenBank/DDBJ whole genome shotgun (WGS) entry which is preliminary data.</text>
</comment>
<evidence type="ECO:0000256" key="1">
    <source>
        <dbReference type="SAM" id="MobiDB-lite"/>
    </source>
</evidence>
<dbReference type="GO" id="GO:0046983">
    <property type="term" value="F:protein dimerization activity"/>
    <property type="evidence" value="ECO:0007669"/>
    <property type="project" value="InterPro"/>
</dbReference>
<feature type="compositionally biased region" description="Low complexity" evidence="1">
    <location>
        <begin position="189"/>
        <end position="202"/>
    </location>
</feature>
<organism evidence="3 4">
    <name type="scientific">Lasiosphaeria miniovina</name>
    <dbReference type="NCBI Taxonomy" id="1954250"/>
    <lineage>
        <taxon>Eukaryota</taxon>
        <taxon>Fungi</taxon>
        <taxon>Dikarya</taxon>
        <taxon>Ascomycota</taxon>
        <taxon>Pezizomycotina</taxon>
        <taxon>Sordariomycetes</taxon>
        <taxon>Sordariomycetidae</taxon>
        <taxon>Sordariales</taxon>
        <taxon>Lasiosphaeriaceae</taxon>
        <taxon>Lasiosphaeria</taxon>
    </lineage>
</organism>
<evidence type="ECO:0000313" key="4">
    <source>
        <dbReference type="Proteomes" id="UP001172101"/>
    </source>
</evidence>
<dbReference type="Gene3D" id="4.10.280.10">
    <property type="entry name" value="Helix-loop-helix DNA-binding domain"/>
    <property type="match status" value="1"/>
</dbReference>
<feature type="region of interest" description="Disordered" evidence="1">
    <location>
        <begin position="26"/>
        <end position="50"/>
    </location>
</feature>
<dbReference type="PROSITE" id="PS50888">
    <property type="entry name" value="BHLH"/>
    <property type="match status" value="1"/>
</dbReference>
<feature type="compositionally biased region" description="Polar residues" evidence="1">
    <location>
        <begin position="206"/>
        <end position="215"/>
    </location>
</feature>